<dbReference type="GeneTree" id="ENSGT00940000155523"/>
<evidence type="ECO:0000313" key="3">
    <source>
        <dbReference type="Proteomes" id="UP000594220"/>
    </source>
</evidence>
<dbReference type="Ensembl" id="ENSCPRT00005028461.1">
    <property type="protein sequence ID" value="ENSCPRP00005024366.1"/>
    <property type="gene ID" value="ENSCPRG00005016945.1"/>
</dbReference>
<keyword evidence="3" id="KW-1185">Reference proteome</keyword>
<dbReference type="InterPro" id="IPR026983">
    <property type="entry name" value="DHC"/>
</dbReference>
<dbReference type="PANTHER" id="PTHR45703:SF36">
    <property type="entry name" value="DYNEIN HEAVY CHAIN, CYTOPLASMIC"/>
    <property type="match status" value="1"/>
</dbReference>
<dbReference type="Proteomes" id="UP000594220">
    <property type="component" value="Unplaced"/>
</dbReference>
<feature type="region of interest" description="Disordered" evidence="1">
    <location>
        <begin position="264"/>
        <end position="326"/>
    </location>
</feature>
<dbReference type="GO" id="GO:0045505">
    <property type="term" value="F:dynein intermediate chain binding"/>
    <property type="evidence" value="ECO:0007669"/>
    <property type="project" value="InterPro"/>
</dbReference>
<reference evidence="2" key="2">
    <citation type="submission" date="2025-09" db="UniProtKB">
        <authorList>
            <consortium name="Ensembl"/>
        </authorList>
    </citation>
    <scope>IDENTIFICATION</scope>
</reference>
<reference evidence="2" key="1">
    <citation type="submission" date="2025-08" db="UniProtKB">
        <authorList>
            <consortium name="Ensembl"/>
        </authorList>
    </citation>
    <scope>IDENTIFICATION</scope>
</reference>
<organism evidence="2 3">
    <name type="scientific">Crocodylus porosus</name>
    <name type="common">Saltwater crocodile</name>
    <name type="synonym">Estuarine crocodile</name>
    <dbReference type="NCBI Taxonomy" id="8502"/>
    <lineage>
        <taxon>Eukaryota</taxon>
        <taxon>Metazoa</taxon>
        <taxon>Chordata</taxon>
        <taxon>Craniata</taxon>
        <taxon>Vertebrata</taxon>
        <taxon>Euteleostomi</taxon>
        <taxon>Archelosauria</taxon>
        <taxon>Archosauria</taxon>
        <taxon>Crocodylia</taxon>
        <taxon>Longirostres</taxon>
        <taxon>Crocodylidae</taxon>
        <taxon>Crocodylus</taxon>
    </lineage>
</organism>
<dbReference type="GO" id="GO:0030286">
    <property type="term" value="C:dynein complex"/>
    <property type="evidence" value="ECO:0007669"/>
    <property type="project" value="InterPro"/>
</dbReference>
<accession>A0A7M4FHQ6</accession>
<dbReference type="GO" id="GO:0007018">
    <property type="term" value="P:microtubule-based movement"/>
    <property type="evidence" value="ECO:0007669"/>
    <property type="project" value="InterPro"/>
</dbReference>
<evidence type="ECO:0000313" key="2">
    <source>
        <dbReference type="Ensembl" id="ENSCPRP00005024366.1"/>
    </source>
</evidence>
<evidence type="ECO:0000256" key="1">
    <source>
        <dbReference type="SAM" id="MobiDB-lite"/>
    </source>
</evidence>
<dbReference type="PANTHER" id="PTHR45703">
    <property type="entry name" value="DYNEIN HEAVY CHAIN"/>
    <property type="match status" value="1"/>
</dbReference>
<sequence>MRQWDTGDTRELCREHAWVAEVHAFVQGWSPAALEVMRGQPPSSYAEHVAQLRAWARRLQDVPPAVVTRNRLFLVDSPLLACITAELQALALHEASLRSKVLITELSTVLKLYRSVGSDILTVAKCSHKLQQYQGQMGELQERVEYVRSLNDVIRHCFRPLAPDEESQENALLDMWEAFVFQQQEASDFITLRRLSIMDELEESLQRARRELHDLLAAATTGRFRDPASNARAAEQDLRGLLLCFQATAARLDELCHSQKTLTGTAVPPRRARAPQPCGTRQTLGCASPPGSRGLPRHGGQGSQTSVCPPPQGTAWTRLSWPRART</sequence>
<dbReference type="OMA" id="GCPVKNY"/>
<dbReference type="AlphaFoldDB" id="A0A7M4FHQ6"/>
<protein>
    <submittedName>
        <fullName evidence="2">Uncharacterized protein</fullName>
    </submittedName>
</protein>
<proteinExistence type="predicted"/>
<dbReference type="GO" id="GO:0051959">
    <property type="term" value="F:dynein light intermediate chain binding"/>
    <property type="evidence" value="ECO:0007669"/>
    <property type="project" value="InterPro"/>
</dbReference>
<name>A0A7M4FHQ6_CROPO</name>